<dbReference type="Proteomes" id="UP000831181">
    <property type="component" value="Chromosome"/>
</dbReference>
<dbReference type="KEGG" id="lbe:MOO44_02675"/>
<name>A0A976RSM0_9LACO</name>
<dbReference type="InterPro" id="IPR032083">
    <property type="entry name" value="DUF4811"/>
</dbReference>
<keyword evidence="1" id="KW-0472">Membrane</keyword>
<keyword evidence="3" id="KW-1185">Reference proteome</keyword>
<dbReference type="RefSeq" id="WP_260116882.1">
    <property type="nucleotide sequence ID" value="NZ_CP093361.1"/>
</dbReference>
<keyword evidence="1" id="KW-0812">Transmembrane</keyword>
<feature type="transmembrane region" description="Helical" evidence="1">
    <location>
        <begin position="28"/>
        <end position="48"/>
    </location>
</feature>
<proteinExistence type="predicted"/>
<dbReference type="EMBL" id="CP093361">
    <property type="protein sequence ID" value="UQS87082.1"/>
    <property type="molecule type" value="Genomic_DNA"/>
</dbReference>
<dbReference type="Pfam" id="PF16069">
    <property type="entry name" value="DUF4811"/>
    <property type="match status" value="1"/>
</dbReference>
<accession>A0A976RSM0</accession>
<keyword evidence="1" id="KW-1133">Transmembrane helix</keyword>
<reference evidence="2" key="1">
    <citation type="journal article" date="2022" name="Int. J. Syst. Evol. Microbiol.">
        <title>Apilactobacillus apisilvae sp. nov., Nicolia spurrieriana gen. nov. sp. nov., Bombilactobacillus folatiphilus sp. nov. and Bombilactobacillus thymidiniphilus sp. nov., four new lactic acid bacterial isolates from stingless bees Tetragonula carbonaria and Austroplebeia australis.</title>
        <authorList>
            <person name="Oliphant S.A."/>
            <person name="Watson-Haigh N.S."/>
            <person name="Sumby K.M."/>
            <person name="Gardner J."/>
            <person name="Groom S."/>
            <person name="Jiranek V."/>
        </authorList>
    </citation>
    <scope>NUCLEOTIDE SEQUENCE</scope>
    <source>
        <strain evidence="2">SGEP1_A5</strain>
    </source>
</reference>
<evidence type="ECO:0000313" key="3">
    <source>
        <dbReference type="Proteomes" id="UP000831181"/>
    </source>
</evidence>
<organism evidence="2 3">
    <name type="scientific">Nicoliella spurrieriana</name>
    <dbReference type="NCBI Taxonomy" id="2925830"/>
    <lineage>
        <taxon>Bacteria</taxon>
        <taxon>Bacillati</taxon>
        <taxon>Bacillota</taxon>
        <taxon>Bacilli</taxon>
        <taxon>Lactobacillales</taxon>
        <taxon>Lactobacillaceae</taxon>
        <taxon>Nicoliella</taxon>
    </lineage>
</organism>
<gene>
    <name evidence="2" type="ORF">MOO44_02675</name>
</gene>
<evidence type="ECO:0000256" key="1">
    <source>
        <dbReference type="SAM" id="Phobius"/>
    </source>
</evidence>
<protein>
    <submittedName>
        <fullName evidence="2">DUF4811 domain-containing protein</fullName>
    </submittedName>
</protein>
<evidence type="ECO:0000313" key="2">
    <source>
        <dbReference type="EMBL" id="UQS87082.1"/>
    </source>
</evidence>
<dbReference type="AlphaFoldDB" id="A0A976RSM0"/>
<sequence length="265" mass="29772">MIIALLVIIAVLFFLSWNLVSKQPLHFILNVIFTALLIGVMSLSVANFKYHYGMHKVTTTTMTTKVASLSPELSMVVDQPVGQSNSKDKALVYKSGSSKRTLKPDTDVTNVVVKQGNLKHAKLVTKTTRWEYKNGFERFMYNFAQKPSVYHRTNVLYVPKNWMVLNAKQVKALPTIMKQEQAKMQKQASGSQAQQQAMLQQQVQAYVQKQLAQATKENPSMSAKEKQAVVKQATANGKKQVMAQAKQAALQKMLPQVQKQLDTIK</sequence>